<reference evidence="1" key="1">
    <citation type="submission" date="2021-08" db="EMBL/GenBank/DDBJ databases">
        <title>WGS assembly of Ceratopteris richardii.</title>
        <authorList>
            <person name="Marchant D.B."/>
            <person name="Chen G."/>
            <person name="Jenkins J."/>
            <person name="Shu S."/>
            <person name="Leebens-Mack J."/>
            <person name="Grimwood J."/>
            <person name="Schmutz J."/>
            <person name="Soltis P."/>
            <person name="Soltis D."/>
            <person name="Chen Z.-H."/>
        </authorList>
    </citation>
    <scope>NUCLEOTIDE SEQUENCE</scope>
    <source>
        <strain evidence="1">Whitten #5841</strain>
        <tissue evidence="1">Leaf</tissue>
    </source>
</reference>
<sequence>MSSIIGRVIFYILNYKNHQRQQHQKIKNFCQSISTNQKLILNTSIAK</sequence>
<accession>A0A8T2QDG5</accession>
<evidence type="ECO:0000313" key="1">
    <source>
        <dbReference type="EMBL" id="KAH7282167.1"/>
    </source>
</evidence>
<protein>
    <submittedName>
        <fullName evidence="1">Uncharacterized protein</fullName>
    </submittedName>
</protein>
<dbReference type="EMBL" id="CM035440">
    <property type="protein sequence ID" value="KAH7282167.1"/>
    <property type="molecule type" value="Genomic_DNA"/>
</dbReference>
<name>A0A8T2QDG5_CERRI</name>
<keyword evidence="2" id="KW-1185">Reference proteome</keyword>
<organism evidence="1 2">
    <name type="scientific">Ceratopteris richardii</name>
    <name type="common">Triangle waterfern</name>
    <dbReference type="NCBI Taxonomy" id="49495"/>
    <lineage>
        <taxon>Eukaryota</taxon>
        <taxon>Viridiplantae</taxon>
        <taxon>Streptophyta</taxon>
        <taxon>Embryophyta</taxon>
        <taxon>Tracheophyta</taxon>
        <taxon>Polypodiopsida</taxon>
        <taxon>Polypodiidae</taxon>
        <taxon>Polypodiales</taxon>
        <taxon>Pteridineae</taxon>
        <taxon>Pteridaceae</taxon>
        <taxon>Parkerioideae</taxon>
        <taxon>Ceratopteris</taxon>
    </lineage>
</organism>
<comment type="caution">
    <text evidence="1">The sequence shown here is derived from an EMBL/GenBank/DDBJ whole genome shotgun (WGS) entry which is preliminary data.</text>
</comment>
<evidence type="ECO:0000313" key="2">
    <source>
        <dbReference type="Proteomes" id="UP000825935"/>
    </source>
</evidence>
<dbReference type="Proteomes" id="UP000825935">
    <property type="component" value="Chromosome 35"/>
</dbReference>
<gene>
    <name evidence="1" type="ORF">KP509_35G016100</name>
</gene>
<proteinExistence type="predicted"/>
<dbReference type="AlphaFoldDB" id="A0A8T2QDG5"/>